<organism evidence="1 2">
    <name type="scientific">Novosphingobium fluoreni</name>
    <dbReference type="NCBI Taxonomy" id="1391222"/>
    <lineage>
        <taxon>Bacteria</taxon>
        <taxon>Pseudomonadati</taxon>
        <taxon>Pseudomonadota</taxon>
        <taxon>Alphaproteobacteria</taxon>
        <taxon>Sphingomonadales</taxon>
        <taxon>Sphingomonadaceae</taxon>
        <taxon>Novosphingobium</taxon>
    </lineage>
</organism>
<gene>
    <name evidence="1" type="ORF">GGR39_003292</name>
</gene>
<sequence>MAGTALEAAYAIYQSLLRRDPDPNGVNGVVHTLTVNGLGPGLETAITSMVASEEYKSIIHSEFDYALALREKPGRVIDGKEVSHIISLGTHCQTSSILKKYGLKIESYPFDWLFNSPSAILHSVNDDFATFLDQSQYKSLPPYEGEPRAQHNYYLKNHGVEVFFPHRDPTTNTDYAFFQRCVHRFRAAIGSDTAKLFVIISREEHDLVNRFDELHDWVRKIGHANILAIQLREPNGNRAIRKLKVSDCGDLYEFTPISTEAGVGFPDLLDDLSVVQLVMQYKIASSARSV</sequence>
<dbReference type="InterPro" id="IPR014903">
    <property type="entry name" value="DUF1796"/>
</dbReference>
<comment type="caution">
    <text evidence="1">The sequence shown here is derived from an EMBL/GenBank/DDBJ whole genome shotgun (WGS) entry which is preliminary data.</text>
</comment>
<evidence type="ECO:0000313" key="2">
    <source>
        <dbReference type="Proteomes" id="UP000561459"/>
    </source>
</evidence>
<keyword evidence="2" id="KW-1185">Reference proteome</keyword>
<accession>A0A7W6FZS3</accession>
<dbReference type="EMBL" id="JACIDY010000012">
    <property type="protein sequence ID" value="MBB3941611.1"/>
    <property type="molecule type" value="Genomic_DNA"/>
</dbReference>
<reference evidence="1 2" key="1">
    <citation type="submission" date="2020-08" db="EMBL/GenBank/DDBJ databases">
        <title>Genomic Encyclopedia of Type Strains, Phase IV (KMG-IV): sequencing the most valuable type-strain genomes for metagenomic binning, comparative biology and taxonomic classification.</title>
        <authorList>
            <person name="Goeker M."/>
        </authorList>
    </citation>
    <scope>NUCLEOTIDE SEQUENCE [LARGE SCALE GENOMIC DNA]</scope>
    <source>
        <strain evidence="1 2">DSM 27568</strain>
    </source>
</reference>
<dbReference type="RefSeq" id="WP_183618711.1">
    <property type="nucleotide sequence ID" value="NZ_JACIDY010000012.1"/>
</dbReference>
<evidence type="ECO:0000313" key="1">
    <source>
        <dbReference type="EMBL" id="MBB3941611.1"/>
    </source>
</evidence>
<protein>
    <submittedName>
        <fullName evidence="1">Uncharacterized protein</fullName>
    </submittedName>
</protein>
<dbReference type="Proteomes" id="UP000561459">
    <property type="component" value="Unassembled WGS sequence"/>
</dbReference>
<dbReference type="Pfam" id="PF08795">
    <property type="entry name" value="DUF1796"/>
    <property type="match status" value="1"/>
</dbReference>
<name>A0A7W6FZS3_9SPHN</name>
<dbReference type="AlphaFoldDB" id="A0A7W6FZS3"/>
<proteinExistence type="predicted"/>